<evidence type="ECO:0000313" key="2">
    <source>
        <dbReference type="EMBL" id="CAA7014125.1"/>
    </source>
</evidence>
<organism evidence="2 3">
    <name type="scientific">Microthlaspi erraticum</name>
    <dbReference type="NCBI Taxonomy" id="1685480"/>
    <lineage>
        <taxon>Eukaryota</taxon>
        <taxon>Viridiplantae</taxon>
        <taxon>Streptophyta</taxon>
        <taxon>Embryophyta</taxon>
        <taxon>Tracheophyta</taxon>
        <taxon>Spermatophyta</taxon>
        <taxon>Magnoliopsida</taxon>
        <taxon>eudicotyledons</taxon>
        <taxon>Gunneridae</taxon>
        <taxon>Pentapetalae</taxon>
        <taxon>rosids</taxon>
        <taxon>malvids</taxon>
        <taxon>Brassicales</taxon>
        <taxon>Brassicaceae</taxon>
        <taxon>Coluteocarpeae</taxon>
        <taxon>Microthlaspi</taxon>
    </lineage>
</organism>
<proteinExistence type="predicted"/>
<reference evidence="2" key="1">
    <citation type="submission" date="2020-01" db="EMBL/GenBank/DDBJ databases">
        <authorList>
            <person name="Mishra B."/>
        </authorList>
    </citation>
    <scope>NUCLEOTIDE SEQUENCE [LARGE SCALE GENOMIC DNA]</scope>
</reference>
<keyword evidence="1" id="KW-0812">Transmembrane</keyword>
<keyword evidence="1" id="KW-1133">Transmembrane helix</keyword>
<evidence type="ECO:0008006" key="4">
    <source>
        <dbReference type="Google" id="ProtNLM"/>
    </source>
</evidence>
<evidence type="ECO:0000313" key="3">
    <source>
        <dbReference type="Proteomes" id="UP000467841"/>
    </source>
</evidence>
<dbReference type="Proteomes" id="UP000467841">
    <property type="component" value="Unassembled WGS sequence"/>
</dbReference>
<protein>
    <recommendedName>
        <fullName evidence="4">DC1 domain-containing protein</fullName>
    </recommendedName>
</protein>
<feature type="transmembrane region" description="Helical" evidence="1">
    <location>
        <begin position="120"/>
        <end position="141"/>
    </location>
</feature>
<keyword evidence="1" id="KW-0472">Membrane</keyword>
<keyword evidence="3" id="KW-1185">Reference proteome</keyword>
<accession>A0A6D2HH15</accession>
<dbReference type="SUPFAM" id="SSF57889">
    <property type="entry name" value="Cysteine-rich domain"/>
    <property type="match status" value="1"/>
</dbReference>
<gene>
    <name evidence="2" type="ORF">MERR_LOCUS1359</name>
</gene>
<evidence type="ECO:0000256" key="1">
    <source>
        <dbReference type="SAM" id="Phobius"/>
    </source>
</evidence>
<dbReference type="OrthoDB" id="10506210at2759"/>
<dbReference type="AlphaFoldDB" id="A0A6D2HH15"/>
<name>A0A6D2HH15_9BRAS</name>
<dbReference type="InterPro" id="IPR046349">
    <property type="entry name" value="C1-like_sf"/>
</dbReference>
<sequence>MPRCIVSDPAQPHNVSRRAYQKIKHNCFACKNDEAHWVADRYDDLRFYCTTCDLEFHDLCLQFPSKMIHPYHPQHPLTFTFLNYETGIMADTTYREFYKVLSCFELDFLNTSKAIGQNPILCLINALGVGMIWRMVLSLFYM</sequence>
<dbReference type="EMBL" id="CACVBM020000088">
    <property type="protein sequence ID" value="CAA7014125.1"/>
    <property type="molecule type" value="Genomic_DNA"/>
</dbReference>
<comment type="caution">
    <text evidence="2">The sequence shown here is derived from an EMBL/GenBank/DDBJ whole genome shotgun (WGS) entry which is preliminary data.</text>
</comment>